<protein>
    <recommendedName>
        <fullName evidence="14">Phosphoribosylformylglycinamidine synthase</fullName>
        <shortName evidence="14">FGAM synthase</shortName>
        <shortName evidence="14">FGAMS</shortName>
        <ecNumber evidence="14">6.3.5.3</ecNumber>
    </recommendedName>
    <alternativeName>
        <fullName evidence="14">Formylglycinamide ribonucleotide amidotransferase</fullName>
        <shortName evidence="14">FGAR amidotransferase</shortName>
        <shortName evidence="14">FGAR-AT</shortName>
    </alternativeName>
</protein>
<feature type="binding site" evidence="14">
    <location>
        <position position="670"/>
    </location>
    <ligand>
        <name>ATP</name>
        <dbReference type="ChEBI" id="CHEBI:30616"/>
    </ligand>
</feature>
<dbReference type="GO" id="GO:0006189">
    <property type="term" value="P:'de novo' IMP biosynthetic process"/>
    <property type="evidence" value="ECO:0007669"/>
    <property type="project" value="UniProtKB-UniRule"/>
</dbReference>
<evidence type="ECO:0000256" key="15">
    <source>
        <dbReference type="SAM" id="MobiDB-lite"/>
    </source>
</evidence>
<feature type="binding site" evidence="14">
    <location>
        <position position="710"/>
    </location>
    <ligand>
        <name>Mg(2+)</name>
        <dbReference type="ChEBI" id="CHEBI:18420"/>
    </ligand>
</feature>
<dbReference type="RefSeq" id="WP_086489364.1">
    <property type="nucleotide sequence ID" value="NZ_MSLT01000023.1"/>
</dbReference>
<comment type="function">
    <text evidence="13 14">Phosphoribosylformylglycinamidine synthase involved in the purines biosynthetic pathway. Catalyzes the ATP-dependent conversion of formylglycinamide ribonucleotide (FGAR) and glutamine to yield formylglycinamidine ribonucleotide (FGAM) and glutamate.</text>
</comment>
<dbReference type="CDD" id="cd02203">
    <property type="entry name" value="PurL_repeat1"/>
    <property type="match status" value="1"/>
</dbReference>
<evidence type="ECO:0000256" key="9">
    <source>
        <dbReference type="ARBA" id="ARBA00022840"/>
    </source>
</evidence>
<evidence type="ECO:0000256" key="2">
    <source>
        <dbReference type="ARBA" id="ARBA00004920"/>
    </source>
</evidence>
<dbReference type="Gene3D" id="3.90.650.10">
    <property type="entry name" value="PurM-like C-terminal domain"/>
    <property type="match status" value="2"/>
</dbReference>
<dbReference type="Pfam" id="PF02769">
    <property type="entry name" value="AIRS_C"/>
    <property type="match status" value="2"/>
</dbReference>
<evidence type="ECO:0000256" key="6">
    <source>
        <dbReference type="ARBA" id="ARBA00022723"/>
    </source>
</evidence>
<dbReference type="OrthoDB" id="9804441at2"/>
<keyword evidence="6 14" id="KW-0479">Metal-binding</keyword>
<keyword evidence="7 14" id="KW-0547">Nucleotide-binding</keyword>
<feature type="binding site" evidence="14">
    <location>
        <position position="874"/>
    </location>
    <ligand>
        <name>ATP</name>
        <dbReference type="ChEBI" id="CHEBI:30616"/>
    </ligand>
</feature>
<keyword evidence="9 14" id="KW-0067">ATP-binding</keyword>
<dbReference type="GO" id="GO:0005524">
    <property type="term" value="F:ATP binding"/>
    <property type="evidence" value="ECO:0007669"/>
    <property type="project" value="UniProtKB-UniRule"/>
</dbReference>
<dbReference type="InterPro" id="IPR029062">
    <property type="entry name" value="Class_I_gatase-like"/>
</dbReference>
<comment type="subcellular location">
    <subcellularLocation>
        <location evidence="1 14">Cytoplasm</location>
    </subcellularLocation>
</comment>
<dbReference type="InterPro" id="IPR010918">
    <property type="entry name" value="PurM-like_C_dom"/>
</dbReference>
<dbReference type="FunFam" id="3.90.650.10:FF:000024">
    <property type="entry name" value="Phosphoribosylformylglycinamidine synthase"/>
    <property type="match status" value="1"/>
</dbReference>
<dbReference type="EC" id="6.3.5.3" evidence="14"/>
<comment type="similarity">
    <text evidence="3 14">In the N-terminal section; belongs to the FGAMS family.</text>
</comment>
<dbReference type="UniPathway" id="UPA00074">
    <property type="reaction ID" value="UER00128"/>
</dbReference>
<dbReference type="CDD" id="cd01740">
    <property type="entry name" value="GATase1_FGAR_AT"/>
    <property type="match status" value="1"/>
</dbReference>
<comment type="caution">
    <text evidence="20">The sequence shown here is derived from an EMBL/GenBank/DDBJ whole genome shotgun (WGS) entry which is preliminary data.</text>
</comment>
<dbReference type="GO" id="GO:0005737">
    <property type="term" value="C:cytoplasm"/>
    <property type="evidence" value="ECO:0007669"/>
    <property type="project" value="UniProtKB-SubCell"/>
</dbReference>
<dbReference type="Proteomes" id="UP000194798">
    <property type="component" value="Unassembled WGS sequence"/>
</dbReference>
<evidence type="ECO:0000256" key="1">
    <source>
        <dbReference type="ARBA" id="ARBA00004496"/>
    </source>
</evidence>
<sequence>MHYLGGSALSQFRKIKKLKDAQSILSTLQDIEATFLYLIHSENPLTSEQQARLHALLPELSLRPVRLEQGFVTLPRAGTVSPWSSKATDIVQQCGLSDVLRVERAIVWQLHALSPLFPVQLQQLAPLFYDRMTETVAFQLDTLSDLFIPAKTETIVHIPLLEQGRQALVEANQKEGLALSDIEMDYLCEQFTRLKRNPTDVELMMFAQANSEHCRHKIFNADWIIDNEAKPHRLFDMIRHTHAVNPGRVLSAYHDNAAVMTGWPTQQFYPDNKHIYQWHSETPAILMKVETHNHPTAISPYPGAATGSGGEIRDEGATGRGAKPKAGLTGYSVSHLHLPDCPRPWEQEYGKPEHVASACQIMLDAPIGASRFNNEFGRPAILGYLRSFEQTIDGQRRGYHKPIMIAGGIGNIRPQHVEKQQATAGQLLIVLGGPSMLIGLGGGAASSVAAGQSSEQLDFASVQRDNAEMQRRCQEVIDACWQLGANNPIVTVHDVGAGGLSNAIPEIIHDSHCGGTFDLSRIPTADPSLSPKALWCNESQERYVLVIDPKNLSVFDQLCERERCPYSVVGTLDNTQHLRLHDSQTGLTAIDLPLSVLFGQLPRMQRQVSSHTVARTGIDLERIDLHEALMRVLRHPSVGSKSFLITIGDRSVGGLVVRDQMVGPWQVPVADCAVTAMGFTGIHGEAMSMGERTPLAVLNAPAAGRLAIGEALTNLAAACIDELSDVVLSANWMAACGQPGEDAALYETVKAVGLELCPALGVAIPVGKDSLSMRTVWTDKAVISPVSLIVSAFARVSDMTKSLTPQLVGGDTVLLLVDLGAGRCRLGLSILAQVYNQVGNEVPDVDDPAALKAFFLTLQALNRAGDILAYHDRSDGGLWTTLCEMAFAAHVGLDVQLDGLDALPLATLLNEELGAVLEVRECDADRIQARFAEAGLVSHRIGHVNQTDTINLYFQDTLLFSLPRVNLQRAWSETSYQLQRLRDNPQCAQEEYDTILNRDDPGLSVQLTYTLTDVNSKPASGFHIALPPKMAILREQGVNGHVEMAAAFTQAGFECVDVHLSDIIAGRVSLKSFRGFAACGGFSYGDVLGAGGGWAKSILLHTRAREEFAAFFQRADTFALGVCNGCQMMAQLHELIPGAGVWPHFVRNHSEQFEARLVMVEIPDSVSVLLRNMSGSRLPVVVSHGEGRAAFMNVEGARRLLDQRLVALRYVDNFGQVTEQYPFNPNGSPFGITGVTSSDGRFTLMMPHPERTFLQQQFSWFPDSWTLRHSPWLELFRNAYRFARGE</sequence>
<feature type="domain" description="Phosphoribosylformylglycinamidine synthase linker" evidence="17">
    <location>
        <begin position="168"/>
        <end position="217"/>
    </location>
</feature>
<evidence type="ECO:0000256" key="8">
    <source>
        <dbReference type="ARBA" id="ARBA00022755"/>
    </source>
</evidence>
<evidence type="ECO:0000256" key="10">
    <source>
        <dbReference type="ARBA" id="ARBA00022842"/>
    </source>
</evidence>
<dbReference type="Pfam" id="PF18072">
    <property type="entry name" value="FGAR-AT_linker"/>
    <property type="match status" value="1"/>
</dbReference>
<feature type="active site" evidence="14">
    <location>
        <position position="1250"/>
    </location>
</feature>
<evidence type="ECO:0000256" key="5">
    <source>
        <dbReference type="ARBA" id="ARBA00022598"/>
    </source>
</evidence>
<dbReference type="PANTHER" id="PTHR10099">
    <property type="entry name" value="PHOSPHORIBOSYLFORMYLGLYCINAMIDINE SYNTHASE"/>
    <property type="match status" value="1"/>
</dbReference>
<dbReference type="Gene3D" id="3.40.50.880">
    <property type="match status" value="1"/>
</dbReference>
<gene>
    <name evidence="14" type="primary">purL</name>
    <name evidence="20" type="ORF">TPSD3_15005</name>
</gene>
<evidence type="ECO:0000256" key="14">
    <source>
        <dbReference type="HAMAP-Rule" id="MF_00419"/>
    </source>
</evidence>
<feature type="active site" evidence="14">
    <location>
        <position position="1248"/>
    </location>
</feature>
<feature type="domain" description="PurM-like C-terminal" evidence="16">
    <location>
        <begin position="811"/>
        <end position="952"/>
    </location>
</feature>
<dbReference type="InterPro" id="IPR036676">
    <property type="entry name" value="PurM-like_C_sf"/>
</dbReference>
<dbReference type="InterPro" id="IPR055181">
    <property type="entry name" value="FGAR-AT_PurM_N-like"/>
</dbReference>
<dbReference type="InterPro" id="IPR036604">
    <property type="entry name" value="PurS-like_sf"/>
</dbReference>
<comment type="pathway">
    <text evidence="2 14">Purine metabolism; IMP biosynthesis via de novo pathway; 5-amino-1-(5-phospho-D-ribosyl)imidazole from N(2)-formyl-N(1)-(5-phospho-D-ribosyl)glycinamide: step 1/2.</text>
</comment>
<dbReference type="FunFam" id="3.40.50.880:FF:000008">
    <property type="entry name" value="Phosphoribosylformylglycinamidine synthase"/>
    <property type="match status" value="1"/>
</dbReference>
<feature type="binding site" evidence="14">
    <location>
        <position position="872"/>
    </location>
    <ligand>
        <name>Mg(2+)</name>
        <dbReference type="ChEBI" id="CHEBI:18420"/>
    </ligand>
</feature>
<comment type="catalytic activity">
    <reaction evidence="12 14">
        <text>N(2)-formyl-N(1)-(5-phospho-beta-D-ribosyl)glycinamide + L-glutamine + ATP + H2O = 2-formamido-N(1)-(5-O-phospho-beta-D-ribosyl)acetamidine + L-glutamate + ADP + phosphate + H(+)</text>
        <dbReference type="Rhea" id="RHEA:17129"/>
        <dbReference type="ChEBI" id="CHEBI:15377"/>
        <dbReference type="ChEBI" id="CHEBI:15378"/>
        <dbReference type="ChEBI" id="CHEBI:29985"/>
        <dbReference type="ChEBI" id="CHEBI:30616"/>
        <dbReference type="ChEBI" id="CHEBI:43474"/>
        <dbReference type="ChEBI" id="CHEBI:58359"/>
        <dbReference type="ChEBI" id="CHEBI:147286"/>
        <dbReference type="ChEBI" id="CHEBI:147287"/>
        <dbReference type="ChEBI" id="CHEBI:456216"/>
        <dbReference type="EC" id="6.3.5.3"/>
    </reaction>
</comment>
<evidence type="ECO:0000259" key="16">
    <source>
        <dbReference type="Pfam" id="PF02769"/>
    </source>
</evidence>
<dbReference type="HAMAP" id="MF_00419">
    <property type="entry name" value="PurL_1"/>
    <property type="match status" value="1"/>
</dbReference>
<dbReference type="InterPro" id="IPR036921">
    <property type="entry name" value="PurM-like_N_sf"/>
</dbReference>
<dbReference type="SUPFAM" id="SSF55326">
    <property type="entry name" value="PurM N-terminal domain-like"/>
    <property type="match status" value="2"/>
</dbReference>
<evidence type="ECO:0000256" key="12">
    <source>
        <dbReference type="ARBA" id="ARBA00052585"/>
    </source>
</evidence>
<feature type="active site" description="Nucleophile" evidence="14">
    <location>
        <position position="1123"/>
    </location>
</feature>
<dbReference type="GO" id="GO:0046872">
    <property type="term" value="F:metal ion binding"/>
    <property type="evidence" value="ECO:0007669"/>
    <property type="project" value="UniProtKB-KW"/>
</dbReference>
<dbReference type="PANTHER" id="PTHR10099:SF1">
    <property type="entry name" value="PHOSPHORIBOSYLFORMYLGLYCINAMIDINE SYNTHASE"/>
    <property type="match status" value="1"/>
</dbReference>
<dbReference type="PROSITE" id="PS51273">
    <property type="entry name" value="GATASE_TYPE_1"/>
    <property type="match status" value="1"/>
</dbReference>
<dbReference type="NCBIfam" id="TIGR01735">
    <property type="entry name" value="FGAM_synt"/>
    <property type="match status" value="1"/>
</dbReference>
<reference evidence="20 21" key="1">
    <citation type="submission" date="2016-12" db="EMBL/GenBank/DDBJ databases">
        <title>Thioflexothrix psekupsii D3 genome sequencing and assembly.</title>
        <authorList>
            <person name="Fomenkov A."/>
            <person name="Vincze T."/>
            <person name="Grabovich M."/>
            <person name="Anton B.P."/>
            <person name="Dubinina G."/>
            <person name="Orlova M."/>
            <person name="Belousova E."/>
            <person name="Roberts R.J."/>
        </authorList>
    </citation>
    <scope>NUCLEOTIDE SEQUENCE [LARGE SCALE GENOMIC DNA]</scope>
    <source>
        <strain evidence="20">D3</strain>
    </source>
</reference>
<feature type="binding site" evidence="14">
    <location>
        <position position="714"/>
    </location>
    <ligand>
        <name>Mg(2+)</name>
        <dbReference type="ChEBI" id="CHEBI:18420"/>
    </ligand>
</feature>
<dbReference type="SMART" id="SM01211">
    <property type="entry name" value="GATase_5"/>
    <property type="match status" value="1"/>
</dbReference>
<feature type="binding site" evidence="14">
    <location>
        <position position="671"/>
    </location>
    <ligand>
        <name>Mg(2+)</name>
        <dbReference type="ChEBI" id="CHEBI:18420"/>
    </ligand>
</feature>
<name>A0A251X4Y2_9GAMM</name>
<feature type="domain" description="PurM-like C-terminal" evidence="16">
    <location>
        <begin position="424"/>
        <end position="581"/>
    </location>
</feature>
<dbReference type="FunFam" id="3.30.1330.10:FF:000005">
    <property type="entry name" value="Phosphoribosylformylglycinamidine synthase"/>
    <property type="match status" value="1"/>
</dbReference>
<feature type="binding site" evidence="14">
    <location>
        <begin position="303"/>
        <end position="314"/>
    </location>
    <ligand>
        <name>ATP</name>
        <dbReference type="ChEBI" id="CHEBI:30616"/>
    </ligand>
</feature>
<keyword evidence="10 14" id="KW-0460">Magnesium</keyword>
<evidence type="ECO:0000256" key="4">
    <source>
        <dbReference type="ARBA" id="ARBA00022490"/>
    </source>
</evidence>
<evidence type="ECO:0000256" key="11">
    <source>
        <dbReference type="ARBA" id="ARBA00022962"/>
    </source>
</evidence>
<dbReference type="FunFam" id="1.10.8.750:FF:000002">
    <property type="entry name" value="Phosphoribosylformylglycinamidine synthase"/>
    <property type="match status" value="1"/>
</dbReference>
<dbReference type="Pfam" id="PF22689">
    <property type="entry name" value="FGAR-AT_PurM_N-like"/>
    <property type="match status" value="1"/>
</dbReference>
<evidence type="ECO:0000259" key="17">
    <source>
        <dbReference type="Pfam" id="PF18072"/>
    </source>
</evidence>
<evidence type="ECO:0000259" key="18">
    <source>
        <dbReference type="Pfam" id="PF18076"/>
    </source>
</evidence>
<evidence type="ECO:0000256" key="13">
    <source>
        <dbReference type="ARBA" id="ARBA00057317"/>
    </source>
</evidence>
<dbReference type="Pfam" id="PF13507">
    <property type="entry name" value="GATase_5"/>
    <property type="match status" value="1"/>
</dbReference>
<dbReference type="NCBIfam" id="NF003672">
    <property type="entry name" value="PRK05297.1"/>
    <property type="match status" value="1"/>
</dbReference>
<organism evidence="20 21">
    <name type="scientific">Thioflexithrix psekupsensis</name>
    <dbReference type="NCBI Taxonomy" id="1570016"/>
    <lineage>
        <taxon>Bacteria</taxon>
        <taxon>Pseudomonadati</taxon>
        <taxon>Pseudomonadota</taxon>
        <taxon>Gammaproteobacteria</taxon>
        <taxon>Thiotrichales</taxon>
        <taxon>Thioflexithrix</taxon>
    </lineage>
</organism>
<keyword evidence="21" id="KW-1185">Reference proteome</keyword>
<feature type="region of interest" description="Disordered" evidence="15">
    <location>
        <begin position="300"/>
        <end position="326"/>
    </location>
</feature>
<keyword evidence="8 14" id="KW-0658">Purine biosynthesis</keyword>
<keyword evidence="4 14" id="KW-0963">Cytoplasm</keyword>
<dbReference type="SUPFAM" id="SSF52317">
    <property type="entry name" value="Class I glutamine amidotransferase-like"/>
    <property type="match status" value="1"/>
</dbReference>
<evidence type="ECO:0000256" key="3">
    <source>
        <dbReference type="ARBA" id="ARBA00008608"/>
    </source>
</evidence>
<comment type="subunit">
    <text evidence="14">Monomer.</text>
</comment>
<evidence type="ECO:0000256" key="7">
    <source>
        <dbReference type="ARBA" id="ARBA00022741"/>
    </source>
</evidence>
<dbReference type="Gene3D" id="1.10.8.750">
    <property type="entry name" value="Phosphoribosylformylglycinamidine synthase, linker domain"/>
    <property type="match status" value="1"/>
</dbReference>
<dbReference type="EMBL" id="MSLT01000023">
    <property type="protein sequence ID" value="OUD12415.1"/>
    <property type="molecule type" value="Genomic_DNA"/>
</dbReference>
<keyword evidence="5 14" id="KW-0436">Ligase</keyword>
<dbReference type="GO" id="GO:0004642">
    <property type="term" value="F:phosphoribosylformylglycinamidine synthase activity"/>
    <property type="evidence" value="ECO:0007669"/>
    <property type="project" value="UniProtKB-UniRule"/>
</dbReference>
<dbReference type="Pfam" id="PF18076">
    <property type="entry name" value="FGAR-AT_N"/>
    <property type="match status" value="1"/>
</dbReference>
<evidence type="ECO:0000313" key="20">
    <source>
        <dbReference type="EMBL" id="OUD12415.1"/>
    </source>
</evidence>
<dbReference type="SUPFAM" id="SSF56042">
    <property type="entry name" value="PurM C-terminal domain-like"/>
    <property type="match status" value="2"/>
</dbReference>
<dbReference type="SUPFAM" id="SSF82697">
    <property type="entry name" value="PurS-like"/>
    <property type="match status" value="1"/>
</dbReference>
<dbReference type="Gene3D" id="3.30.1330.10">
    <property type="entry name" value="PurM-like, N-terminal domain"/>
    <property type="match status" value="2"/>
</dbReference>
<dbReference type="CDD" id="cd02204">
    <property type="entry name" value="PurL_repeat2"/>
    <property type="match status" value="1"/>
</dbReference>
<dbReference type="InterPro" id="IPR041609">
    <property type="entry name" value="PurL_linker"/>
</dbReference>
<comment type="caution">
    <text evidence="14">Lacks conserved residue(s) required for the propagation of feature annotation.</text>
</comment>
<feature type="domain" description="FGAR-AT PurM N-terminal-like" evidence="19">
    <location>
        <begin position="640"/>
        <end position="795"/>
    </location>
</feature>
<keyword evidence="11 14" id="KW-0315">Glutamine amidotransferase</keyword>
<dbReference type="SUPFAM" id="SSF109736">
    <property type="entry name" value="FGAM synthase PurL, linker domain"/>
    <property type="match status" value="1"/>
</dbReference>
<dbReference type="InterPro" id="IPR010073">
    <property type="entry name" value="PurL_large"/>
</dbReference>
<dbReference type="InterPro" id="IPR040707">
    <property type="entry name" value="FGAR-AT_N"/>
</dbReference>
<proteinExistence type="inferred from homology"/>
<evidence type="ECO:0000313" key="21">
    <source>
        <dbReference type="Proteomes" id="UP000194798"/>
    </source>
</evidence>
<accession>A0A251X4Y2</accession>
<feature type="domain" description="Phosphoribosylformylglycinamidine synthase N-terminal" evidence="18">
    <location>
        <begin position="35"/>
        <end position="147"/>
    </location>
</feature>
<dbReference type="FunFam" id="3.30.1330.10:FF:000002">
    <property type="entry name" value="Phosphoribosylformylglycinamidine synthase"/>
    <property type="match status" value="1"/>
</dbReference>
<evidence type="ECO:0000259" key="19">
    <source>
        <dbReference type="Pfam" id="PF22689"/>
    </source>
</evidence>